<name>A0ABW3TW60_9BACL</name>
<evidence type="ECO:0000259" key="7">
    <source>
        <dbReference type="Pfam" id="PF12698"/>
    </source>
</evidence>
<dbReference type="InterPro" id="IPR017500">
    <property type="entry name" value="Phage_infect_YhgE_N"/>
</dbReference>
<feature type="transmembrane region" description="Helical" evidence="6">
    <location>
        <begin position="572"/>
        <end position="595"/>
    </location>
</feature>
<comment type="subcellular location">
    <subcellularLocation>
        <location evidence="1">Membrane</location>
        <topology evidence="1">Multi-pass membrane protein</topology>
    </subcellularLocation>
</comment>
<dbReference type="PANTHER" id="PTHR43077:SF10">
    <property type="entry name" value="TRANSPORT PERMEASE PROTEIN"/>
    <property type="match status" value="1"/>
</dbReference>
<dbReference type="NCBIfam" id="TIGR03061">
    <property type="entry name" value="pip_yhgE_Nterm"/>
    <property type="match status" value="1"/>
</dbReference>
<sequence>MRKSWSVFTTDLKNISKNYVAAILIGGLIFLPSLYAWLNIYASWDPYGRTGQLPVAVVNEDVGANVRGEDIEAGKQLVDTLQDNHDMKWIFTSRQKAMEEIENGNYFAVMIIPHDFSEKLGSVVSDHPQKAKIEYYVNEKINSIAPKITQKGASVIVERVSSQFIATVNGVIFDLFNRLGIELAQDMPDIEKFENYVFDLETQLPEIHRLLKSATADANSAQKLITKAENMAPSANKTISEGLATINKTYDFLTKAENRLNEMAPKVKSDLEKASSIAKETNAFLQKAANLHLDFTEIDRVKGQMDSKMTEAIQAVEKVEADLQWLKEVSNEKGEEPTDAAAGRQQRLQEAIDRTAGLQALLHEAQNNARSLNGLVEGKQDELRQTLTDLQDLTKNTSVRLDAFIAEYENTIEPTVLTETANAKKTLQSAKSMLTTIQSTMPEVERVLKSTSKDIEEGKGLAVKALNEYPFLADKIRTLADRIRKVQGETDINEIIDLLRNDPQAERSFFEEPILLNENKLFPIENYGTGMTPFYTVLSIWVGCLLLISLLATDVERDEDLTVRQIYGGRLLTFLTIGLLQTIIVTLGDLFILGIDAKNPVYFVLFGLLISVAFMLIVYTLVSLFGDVGKALAIIMLVLQIAGSGGTYPVVLLPEFFQWINPALPFTYAVDLMREAVGGIVWHRVTKDMIFLITTAAGFLIIGLFLKKIVNRKTHQMLKKSRESGLFH</sequence>
<reference evidence="9" key="1">
    <citation type="journal article" date="2019" name="Int. J. Syst. Evol. Microbiol.">
        <title>The Global Catalogue of Microorganisms (GCM) 10K type strain sequencing project: providing services to taxonomists for standard genome sequencing and annotation.</title>
        <authorList>
            <consortium name="The Broad Institute Genomics Platform"/>
            <consortium name="The Broad Institute Genome Sequencing Center for Infectious Disease"/>
            <person name="Wu L."/>
            <person name="Ma J."/>
        </authorList>
    </citation>
    <scope>NUCLEOTIDE SEQUENCE [LARGE SCALE GENOMIC DNA]</scope>
    <source>
        <strain evidence="9">CCUG 53915</strain>
    </source>
</reference>
<evidence type="ECO:0000256" key="6">
    <source>
        <dbReference type="SAM" id="Phobius"/>
    </source>
</evidence>
<dbReference type="RefSeq" id="WP_381480028.1">
    <property type="nucleotide sequence ID" value="NZ_JBHTLT010000027.1"/>
</dbReference>
<protein>
    <submittedName>
        <fullName evidence="8">YhgE/Pip family protein</fullName>
    </submittedName>
</protein>
<proteinExistence type="predicted"/>
<dbReference type="InterPro" id="IPR051328">
    <property type="entry name" value="T7SS_ABC-Transporter"/>
</dbReference>
<evidence type="ECO:0000256" key="1">
    <source>
        <dbReference type="ARBA" id="ARBA00004141"/>
    </source>
</evidence>
<keyword evidence="9" id="KW-1185">Reference proteome</keyword>
<dbReference type="NCBIfam" id="TIGR03062">
    <property type="entry name" value="pip_yhgE_Cterm"/>
    <property type="match status" value="1"/>
</dbReference>
<evidence type="ECO:0000313" key="9">
    <source>
        <dbReference type="Proteomes" id="UP001597231"/>
    </source>
</evidence>
<feature type="transmembrane region" description="Helical" evidence="6">
    <location>
        <begin position="20"/>
        <end position="38"/>
    </location>
</feature>
<dbReference type="Proteomes" id="UP001597231">
    <property type="component" value="Unassembled WGS sequence"/>
</dbReference>
<evidence type="ECO:0000256" key="3">
    <source>
        <dbReference type="ARBA" id="ARBA00022989"/>
    </source>
</evidence>
<feature type="transmembrane region" description="Helical" evidence="6">
    <location>
        <begin position="689"/>
        <end position="710"/>
    </location>
</feature>
<feature type="transmembrane region" description="Helical" evidence="6">
    <location>
        <begin position="631"/>
        <end position="651"/>
    </location>
</feature>
<feature type="transmembrane region" description="Helical" evidence="6">
    <location>
        <begin position="601"/>
        <end position="624"/>
    </location>
</feature>
<dbReference type="Pfam" id="PF12698">
    <property type="entry name" value="ABC2_membrane_3"/>
    <property type="match status" value="2"/>
</dbReference>
<evidence type="ECO:0000256" key="5">
    <source>
        <dbReference type="SAM" id="Coils"/>
    </source>
</evidence>
<evidence type="ECO:0000313" key="8">
    <source>
        <dbReference type="EMBL" id="MFD1204632.1"/>
    </source>
</evidence>
<keyword evidence="4 6" id="KW-0472">Membrane</keyword>
<keyword evidence="5" id="KW-0175">Coiled coil</keyword>
<feature type="transmembrane region" description="Helical" evidence="6">
    <location>
        <begin position="534"/>
        <end position="552"/>
    </location>
</feature>
<keyword evidence="3 6" id="KW-1133">Transmembrane helix</keyword>
<keyword evidence="2 6" id="KW-0812">Transmembrane</keyword>
<dbReference type="InterPro" id="IPR017501">
    <property type="entry name" value="Phage_infect_YhgE_C"/>
</dbReference>
<evidence type="ECO:0000256" key="2">
    <source>
        <dbReference type="ARBA" id="ARBA00022692"/>
    </source>
</evidence>
<comment type="caution">
    <text evidence="8">The sequence shown here is derived from an EMBL/GenBank/DDBJ whole genome shotgun (WGS) entry which is preliminary data.</text>
</comment>
<feature type="domain" description="ABC-2 type transporter transmembrane" evidence="7">
    <location>
        <begin position="29"/>
        <end position="151"/>
    </location>
</feature>
<gene>
    <name evidence="8" type="ORF">ACFQ38_05840</name>
</gene>
<dbReference type="InterPro" id="IPR013525">
    <property type="entry name" value="ABC2_TM"/>
</dbReference>
<dbReference type="EMBL" id="JBHTLT010000027">
    <property type="protein sequence ID" value="MFD1204632.1"/>
    <property type="molecule type" value="Genomic_DNA"/>
</dbReference>
<accession>A0ABW3TW60</accession>
<evidence type="ECO:0000256" key="4">
    <source>
        <dbReference type="ARBA" id="ARBA00023136"/>
    </source>
</evidence>
<feature type="domain" description="ABC-2 type transporter transmembrane" evidence="7">
    <location>
        <begin position="431"/>
        <end position="705"/>
    </location>
</feature>
<dbReference type="Gene3D" id="3.40.1710.10">
    <property type="entry name" value="abc type-2 transporter like domain"/>
    <property type="match status" value="1"/>
</dbReference>
<organism evidence="8 9">
    <name type="scientific">Sporosarcina contaminans</name>
    <dbReference type="NCBI Taxonomy" id="633403"/>
    <lineage>
        <taxon>Bacteria</taxon>
        <taxon>Bacillati</taxon>
        <taxon>Bacillota</taxon>
        <taxon>Bacilli</taxon>
        <taxon>Bacillales</taxon>
        <taxon>Caryophanaceae</taxon>
        <taxon>Sporosarcina</taxon>
    </lineage>
</organism>
<feature type="coiled-coil region" evidence="5">
    <location>
        <begin position="348"/>
        <end position="396"/>
    </location>
</feature>
<dbReference type="PANTHER" id="PTHR43077">
    <property type="entry name" value="TRANSPORT PERMEASE YVFS-RELATED"/>
    <property type="match status" value="1"/>
</dbReference>